<dbReference type="PANTHER" id="PTHR10491">
    <property type="entry name" value="DTDP-4-DEHYDRORHAMNOSE REDUCTASE"/>
    <property type="match status" value="1"/>
</dbReference>
<keyword evidence="2 4" id="KW-0560">Oxidoreductase</keyword>
<protein>
    <recommendedName>
        <fullName evidence="2">dTDP-4-dehydrorhamnose reductase</fullName>
        <ecNumber evidence="2">1.1.1.133</ecNumber>
    </recommendedName>
</protein>
<dbReference type="RefSeq" id="WP_034541748.1">
    <property type="nucleotide sequence ID" value="NZ_ATYG01000014.1"/>
</dbReference>
<dbReference type="SUPFAM" id="SSF51735">
    <property type="entry name" value="NAD(P)-binding Rossmann-fold domains"/>
    <property type="match status" value="1"/>
</dbReference>
<dbReference type="EMBL" id="JACCBS010000001">
    <property type="protein sequence ID" value="NYE56883.1"/>
    <property type="molecule type" value="Genomic_DNA"/>
</dbReference>
<comment type="caution">
    <text evidence="4">The sequence shown here is derived from an EMBL/GenBank/DDBJ whole genome shotgun (WGS) entry which is preliminary data.</text>
</comment>
<evidence type="ECO:0000313" key="5">
    <source>
        <dbReference type="Proteomes" id="UP000604066"/>
    </source>
</evidence>
<reference evidence="4 5" key="1">
    <citation type="submission" date="2020-07" db="EMBL/GenBank/DDBJ databases">
        <title>Genomic Encyclopedia of Type Strains, Phase III (KMG-III): the genomes of soil and plant-associated and newly described type strains.</title>
        <authorList>
            <person name="Whitman W."/>
        </authorList>
    </citation>
    <scope>NUCLEOTIDE SEQUENCE [LARGE SCALE GENOMIC DNA]</scope>
    <source>
        <strain evidence="4 5">DSM 11255</strain>
    </source>
</reference>
<name>A0ABX2R6U9_9THEO</name>
<comment type="pathway">
    <text evidence="2">Carbohydrate biosynthesis; dTDP-L-rhamnose biosynthesis.</text>
</comment>
<dbReference type="InterPro" id="IPR005913">
    <property type="entry name" value="dTDP_dehydrorham_reduct"/>
</dbReference>
<dbReference type="Gene3D" id="3.40.50.720">
    <property type="entry name" value="NAD(P)-binding Rossmann-like Domain"/>
    <property type="match status" value="1"/>
</dbReference>
<dbReference type="EC" id="1.1.1.133" evidence="2"/>
<dbReference type="InterPro" id="IPR029903">
    <property type="entry name" value="RmlD-like-bd"/>
</dbReference>
<dbReference type="Pfam" id="PF04321">
    <property type="entry name" value="RmlD_sub_bind"/>
    <property type="match status" value="1"/>
</dbReference>
<accession>A0ABX2R6U9</accession>
<dbReference type="PANTHER" id="PTHR10491:SF4">
    <property type="entry name" value="METHIONINE ADENOSYLTRANSFERASE 2 SUBUNIT BETA"/>
    <property type="match status" value="1"/>
</dbReference>
<dbReference type="Gene3D" id="3.90.25.10">
    <property type="entry name" value="UDP-galactose 4-epimerase, domain 1"/>
    <property type="match status" value="1"/>
</dbReference>
<evidence type="ECO:0000256" key="1">
    <source>
        <dbReference type="ARBA" id="ARBA00010944"/>
    </source>
</evidence>
<sequence length="283" mass="32667">MKKVVITGAGGQLGKAFTKKLQSIGIECLPLTRKELDITDLHRLKELFLNFRPQYLINCAAYNEVDKAEEEKEKALLVNGIALRYIGNLAAQYQTTVIHYSTDYVFNGEKEEPYLISDQPKPINHYGKTKLLGEKEILTHNPKTYVIRVSWVFGDGEQNFIYKLLSWASKNEKLRIVTDQISSPTYTEEIVKITLDLIKTEQYGLYHLSGEGQASRYDWAKFILDYLNWQGELIPAASQDFPTKAKRPRYSKLSNFPLKNLLGYLPETWQESTEKYLKELKKI</sequence>
<evidence type="ECO:0000313" key="4">
    <source>
        <dbReference type="EMBL" id="NYE56883.1"/>
    </source>
</evidence>
<dbReference type="InterPro" id="IPR036291">
    <property type="entry name" value="NAD(P)-bd_dom_sf"/>
</dbReference>
<keyword evidence="5" id="KW-1185">Reference proteome</keyword>
<evidence type="ECO:0000259" key="3">
    <source>
        <dbReference type="Pfam" id="PF04321"/>
    </source>
</evidence>
<comment type="function">
    <text evidence="2">Catalyzes the reduction of dTDP-6-deoxy-L-lyxo-4-hexulose to yield dTDP-L-rhamnose.</text>
</comment>
<comment type="similarity">
    <text evidence="1 2">Belongs to the dTDP-4-dehydrorhamnose reductase family.</text>
</comment>
<dbReference type="Proteomes" id="UP000604066">
    <property type="component" value="Unassembled WGS sequence"/>
</dbReference>
<dbReference type="CDD" id="cd05254">
    <property type="entry name" value="dTDP_HR_like_SDR_e"/>
    <property type="match status" value="1"/>
</dbReference>
<keyword evidence="2" id="KW-0521">NADP</keyword>
<evidence type="ECO:0000256" key="2">
    <source>
        <dbReference type="RuleBase" id="RU364082"/>
    </source>
</evidence>
<dbReference type="NCBIfam" id="TIGR01214">
    <property type="entry name" value="rmlD"/>
    <property type="match status" value="1"/>
</dbReference>
<proteinExistence type="inferred from homology"/>
<gene>
    <name evidence="4" type="ORF">HDG70_000589</name>
</gene>
<organism evidence="4 5">
    <name type="scientific">Carboxydothermus ferrireducens DSM 11255</name>
    <dbReference type="NCBI Taxonomy" id="1119529"/>
    <lineage>
        <taxon>Bacteria</taxon>
        <taxon>Bacillati</taxon>
        <taxon>Bacillota</taxon>
        <taxon>Clostridia</taxon>
        <taxon>Thermoanaerobacterales</taxon>
        <taxon>Thermoanaerobacteraceae</taxon>
        <taxon>Carboxydothermus</taxon>
    </lineage>
</organism>
<dbReference type="GO" id="GO:0008831">
    <property type="term" value="F:dTDP-4-dehydrorhamnose reductase activity"/>
    <property type="evidence" value="ECO:0007669"/>
    <property type="project" value="UniProtKB-EC"/>
</dbReference>
<feature type="domain" description="RmlD-like substrate binding" evidence="3">
    <location>
        <begin position="3"/>
        <end position="280"/>
    </location>
</feature>